<dbReference type="InterPro" id="IPR011051">
    <property type="entry name" value="RmlC_Cupin_sf"/>
</dbReference>
<dbReference type="PANTHER" id="PTHR11056:SF0">
    <property type="entry name" value="HOMOGENTISATE 1,2-DIOXYGENASE"/>
    <property type="match status" value="1"/>
</dbReference>
<evidence type="ECO:0000259" key="9">
    <source>
        <dbReference type="Pfam" id="PF04209"/>
    </source>
</evidence>
<organism evidence="11 12">
    <name type="scientific">Acidiplasma aeolicum</name>
    <dbReference type="NCBI Taxonomy" id="507754"/>
    <lineage>
        <taxon>Archaea</taxon>
        <taxon>Methanobacteriati</taxon>
        <taxon>Thermoplasmatota</taxon>
        <taxon>Thermoplasmata</taxon>
        <taxon>Thermoplasmatales</taxon>
        <taxon>Ferroplasmaceae</taxon>
        <taxon>Acidiplasma</taxon>
    </lineage>
</organism>
<evidence type="ECO:0000256" key="2">
    <source>
        <dbReference type="ARBA" id="ARBA00007757"/>
    </source>
</evidence>
<keyword evidence="3 8" id="KW-0479">Metal-binding</keyword>
<sequence length="379" mass="44577">MVYYIRHGEMPESRHTYTGRDKLLREELFGLKAFDGEYSLLYHLYDPAEVESISREDKKEFIKINESMHRHIKTMKFKEDSDFFYGRMVLFLNDEISIGIIRPEKNADYYFRNAVADELFFVHNGSGEIISIFGRNKYRKGDFIFIPRGTTYKINISENSYFFFIVSKTHIKIPHRYLNEYGQIKEGCPYYDRDFNVPEFIAPETGVSEYNVKVDYGDYYMNIKRFYPLFDVAGWDGYLYPFTLNIDKMAPIVGKLHMPPPVHETFESDNFMVGSFLPRPFDFHEKSIPIPYYHNNINSDEIIFYSSGNFMSRRGIEAGSITLHVHGMIHGPQPGLLEKSIGQKGTDEVAIMVETYKELYATELTLKNEEKDYYLSWKK</sequence>
<comment type="caution">
    <text evidence="11">The sequence shown here is derived from an EMBL/GenBank/DDBJ whole genome shotgun (WGS) entry which is preliminary data.</text>
</comment>
<dbReference type="InterPro" id="IPR046451">
    <property type="entry name" value="HgmA_C"/>
</dbReference>
<evidence type="ECO:0000313" key="12">
    <source>
        <dbReference type="Proteomes" id="UP000050515"/>
    </source>
</evidence>
<feature type="binding site" evidence="8">
    <location>
        <position position="294"/>
    </location>
    <ligand>
        <name>Fe cation</name>
        <dbReference type="ChEBI" id="CHEBI:24875"/>
    </ligand>
</feature>
<proteinExistence type="inferred from homology"/>
<dbReference type="SUPFAM" id="SSF51182">
    <property type="entry name" value="RmlC-like cupins"/>
    <property type="match status" value="1"/>
</dbReference>
<protein>
    <submittedName>
        <fullName evidence="11">DNA helicase RuvA</fullName>
    </submittedName>
</protein>
<feature type="binding site" evidence="8">
    <location>
        <position position="330"/>
    </location>
    <ligand>
        <name>homogentisate</name>
        <dbReference type="ChEBI" id="CHEBI:16169"/>
    </ligand>
</feature>
<accession>A0A0N8PQL6</accession>
<feature type="binding site" evidence="8">
    <location>
        <position position="330"/>
    </location>
    <ligand>
        <name>Fe cation</name>
        <dbReference type="ChEBI" id="CHEBI:24875"/>
    </ligand>
</feature>
<dbReference type="GO" id="GO:0046872">
    <property type="term" value="F:metal ion binding"/>
    <property type="evidence" value="ECO:0007669"/>
    <property type="project" value="UniProtKB-KW"/>
</dbReference>
<dbReference type="Pfam" id="PF20510">
    <property type="entry name" value="HgmA_N"/>
    <property type="match status" value="1"/>
</dbReference>
<dbReference type="GO" id="GO:0006559">
    <property type="term" value="P:L-phenylalanine catabolic process"/>
    <property type="evidence" value="ECO:0007669"/>
    <property type="project" value="InterPro"/>
</dbReference>
<keyword evidence="11" id="KW-0378">Hydrolase</keyword>
<feature type="active site" description="Proton acceptor" evidence="7">
    <location>
        <position position="257"/>
    </location>
</feature>
<feature type="domain" description="Homogentisate 1,2-dioxygenase C-terminal" evidence="9">
    <location>
        <begin position="276"/>
        <end position="378"/>
    </location>
</feature>
<dbReference type="GO" id="GO:0004411">
    <property type="term" value="F:homogentisate 1,2-dioxygenase activity"/>
    <property type="evidence" value="ECO:0007669"/>
    <property type="project" value="InterPro"/>
</dbReference>
<gene>
    <name evidence="11" type="ORF">SE19_00935</name>
</gene>
<evidence type="ECO:0000256" key="8">
    <source>
        <dbReference type="PIRSR" id="PIRSR605708-2"/>
    </source>
</evidence>
<dbReference type="PATRIC" id="fig|507754.4.peg.366"/>
<dbReference type="InterPro" id="IPR005708">
    <property type="entry name" value="Homogentis_dOase"/>
</dbReference>
<feature type="binding site" evidence="8">
    <location>
        <position position="300"/>
    </location>
    <ligand>
        <name>Fe cation</name>
        <dbReference type="ChEBI" id="CHEBI:24875"/>
    </ligand>
</feature>
<evidence type="ECO:0000313" key="11">
    <source>
        <dbReference type="EMBL" id="KPV47469.1"/>
    </source>
</evidence>
<evidence type="ECO:0000256" key="1">
    <source>
        <dbReference type="ARBA" id="ARBA00001962"/>
    </source>
</evidence>
<comment type="cofactor">
    <cofactor evidence="1 8">
        <name>Fe cation</name>
        <dbReference type="ChEBI" id="CHEBI:24875"/>
    </cofactor>
</comment>
<dbReference type="GO" id="GO:0005737">
    <property type="term" value="C:cytoplasm"/>
    <property type="evidence" value="ECO:0007669"/>
    <property type="project" value="TreeGrafter"/>
</dbReference>
<dbReference type="GO" id="GO:0006570">
    <property type="term" value="P:tyrosine metabolic process"/>
    <property type="evidence" value="ECO:0007669"/>
    <property type="project" value="InterPro"/>
</dbReference>
<dbReference type="RefSeq" id="WP_054963844.1">
    <property type="nucleotide sequence ID" value="NZ_LJCQ01000057.1"/>
</dbReference>
<evidence type="ECO:0000256" key="7">
    <source>
        <dbReference type="PIRSR" id="PIRSR605708-1"/>
    </source>
</evidence>
<feature type="domain" description="Homogentisate 1,2-dioxygenase N-terminal" evidence="10">
    <location>
        <begin position="108"/>
        <end position="244"/>
    </location>
</feature>
<dbReference type="InterPro" id="IPR014710">
    <property type="entry name" value="RmlC-like_jellyroll"/>
</dbReference>
<keyword evidence="11" id="KW-0347">Helicase</keyword>
<keyword evidence="5" id="KW-0560">Oxidoreductase</keyword>
<comment type="similarity">
    <text evidence="2">Belongs to the homogentisate dioxygenase family.</text>
</comment>
<dbReference type="InterPro" id="IPR046452">
    <property type="entry name" value="HgmA_N"/>
</dbReference>
<keyword evidence="11" id="KW-0067">ATP-binding</keyword>
<dbReference type="PANTHER" id="PTHR11056">
    <property type="entry name" value="HOMOGENTISATE 1,2-DIOXYGENASE"/>
    <property type="match status" value="1"/>
</dbReference>
<evidence type="ECO:0000259" key="10">
    <source>
        <dbReference type="Pfam" id="PF20510"/>
    </source>
</evidence>
<reference evidence="11 12" key="1">
    <citation type="submission" date="2015-09" db="EMBL/GenBank/DDBJ databases">
        <title>Draft genome sequence of Acidiplasma aeolicum DSM 18409.</title>
        <authorList>
            <person name="Hemp J."/>
        </authorList>
    </citation>
    <scope>NUCLEOTIDE SEQUENCE [LARGE SCALE GENOMIC DNA]</scope>
    <source>
        <strain evidence="11 12">V</strain>
    </source>
</reference>
<evidence type="ECO:0000256" key="4">
    <source>
        <dbReference type="ARBA" id="ARBA00022964"/>
    </source>
</evidence>
<keyword evidence="11" id="KW-0547">Nucleotide-binding</keyword>
<evidence type="ECO:0000256" key="6">
    <source>
        <dbReference type="ARBA" id="ARBA00023004"/>
    </source>
</evidence>
<keyword evidence="6 8" id="KW-0408">Iron</keyword>
<dbReference type="Proteomes" id="UP000050515">
    <property type="component" value="Unassembled WGS sequence"/>
</dbReference>
<dbReference type="Gene3D" id="2.60.120.10">
    <property type="entry name" value="Jelly Rolls"/>
    <property type="match status" value="1"/>
</dbReference>
<keyword evidence="4" id="KW-0223">Dioxygenase</keyword>
<name>A0A0N8PQL6_9ARCH</name>
<evidence type="ECO:0000256" key="5">
    <source>
        <dbReference type="ARBA" id="ARBA00023002"/>
    </source>
</evidence>
<dbReference type="Pfam" id="PF04209">
    <property type="entry name" value="HgmA_C"/>
    <property type="match status" value="1"/>
</dbReference>
<evidence type="ECO:0000256" key="3">
    <source>
        <dbReference type="ARBA" id="ARBA00022723"/>
    </source>
</evidence>
<dbReference type="EMBL" id="LJCQ01000057">
    <property type="protein sequence ID" value="KPV47469.1"/>
    <property type="molecule type" value="Genomic_DNA"/>
</dbReference>
<dbReference type="AlphaFoldDB" id="A0A0N8PQL6"/>
<dbReference type="GO" id="GO:0004386">
    <property type="term" value="F:helicase activity"/>
    <property type="evidence" value="ECO:0007669"/>
    <property type="project" value="UniProtKB-KW"/>
</dbReference>